<evidence type="ECO:0000256" key="3">
    <source>
        <dbReference type="ARBA" id="ARBA00022989"/>
    </source>
</evidence>
<dbReference type="GO" id="GO:0005886">
    <property type="term" value="C:plasma membrane"/>
    <property type="evidence" value="ECO:0007669"/>
    <property type="project" value="TreeGrafter"/>
</dbReference>
<keyword evidence="2 8" id="KW-0812">Transmembrane</keyword>
<keyword evidence="6" id="KW-0675">Receptor</keyword>
<accession>A0A8C6I5Z3</accession>
<dbReference type="Proteomes" id="UP000694415">
    <property type="component" value="Unplaced"/>
</dbReference>
<dbReference type="SUPFAM" id="SSF81321">
    <property type="entry name" value="Family A G protein-coupled receptor-like"/>
    <property type="match status" value="1"/>
</dbReference>
<keyword evidence="5 8" id="KW-0472">Membrane</keyword>
<dbReference type="Gene3D" id="1.20.1070.10">
    <property type="entry name" value="Rhodopsin 7-helix transmembrane proteins"/>
    <property type="match status" value="1"/>
</dbReference>
<keyword evidence="7" id="KW-0807">Transducer</keyword>
<dbReference type="InterPro" id="IPR026234">
    <property type="entry name" value="MRGPCRFAMILY"/>
</dbReference>
<dbReference type="GeneTree" id="ENSGT01030000234639"/>
<evidence type="ECO:0000313" key="9">
    <source>
        <dbReference type="Ensembl" id="ENSMSIP00000032447.1"/>
    </source>
</evidence>
<sequence length="122" mass="13874">MEQRTEIAPLLKMDLVIQDWTINITALKESNDNGISFCEVVSRTMTFLSLIIALVGLVGNATVLWFLGFQMSRNAFSVYILNLAGTIGFNGRLSGFFCREPCKTLLRRKNVERWVPQEDLEK</sequence>
<reference evidence="9" key="2">
    <citation type="submission" date="2025-09" db="UniProtKB">
        <authorList>
            <consortium name="Ensembl"/>
        </authorList>
    </citation>
    <scope>IDENTIFICATION</scope>
</reference>
<protein>
    <submittedName>
        <fullName evidence="9">Uncharacterized protein</fullName>
    </submittedName>
</protein>
<evidence type="ECO:0000256" key="6">
    <source>
        <dbReference type="ARBA" id="ARBA00023170"/>
    </source>
</evidence>
<name>A0A8C6I5Z3_MUSSI</name>
<evidence type="ECO:0000256" key="4">
    <source>
        <dbReference type="ARBA" id="ARBA00023040"/>
    </source>
</evidence>
<evidence type="ECO:0000256" key="5">
    <source>
        <dbReference type="ARBA" id="ARBA00023136"/>
    </source>
</evidence>
<evidence type="ECO:0000256" key="2">
    <source>
        <dbReference type="ARBA" id="ARBA00022692"/>
    </source>
</evidence>
<dbReference type="GO" id="GO:0004930">
    <property type="term" value="F:G protein-coupled receptor activity"/>
    <property type="evidence" value="ECO:0007669"/>
    <property type="project" value="UniProtKB-KW"/>
</dbReference>
<evidence type="ECO:0000313" key="10">
    <source>
        <dbReference type="Proteomes" id="UP000694415"/>
    </source>
</evidence>
<evidence type="ECO:0000256" key="7">
    <source>
        <dbReference type="ARBA" id="ARBA00023224"/>
    </source>
</evidence>
<feature type="transmembrane region" description="Helical" evidence="8">
    <location>
        <begin position="79"/>
        <end position="98"/>
    </location>
</feature>
<organism evidence="9 10">
    <name type="scientific">Mus spicilegus</name>
    <name type="common">Mound-building mouse</name>
    <dbReference type="NCBI Taxonomy" id="10103"/>
    <lineage>
        <taxon>Eukaryota</taxon>
        <taxon>Metazoa</taxon>
        <taxon>Chordata</taxon>
        <taxon>Craniata</taxon>
        <taxon>Vertebrata</taxon>
        <taxon>Euteleostomi</taxon>
        <taxon>Mammalia</taxon>
        <taxon>Eutheria</taxon>
        <taxon>Euarchontoglires</taxon>
        <taxon>Glires</taxon>
        <taxon>Rodentia</taxon>
        <taxon>Myomorpha</taxon>
        <taxon>Muroidea</taxon>
        <taxon>Muridae</taxon>
        <taxon>Murinae</taxon>
        <taxon>Mus</taxon>
        <taxon>Mus</taxon>
    </lineage>
</organism>
<keyword evidence="10" id="KW-1185">Reference proteome</keyword>
<proteinExistence type="predicted"/>
<evidence type="ECO:0000256" key="8">
    <source>
        <dbReference type="SAM" id="Phobius"/>
    </source>
</evidence>
<feature type="transmembrane region" description="Helical" evidence="8">
    <location>
        <begin position="47"/>
        <end position="67"/>
    </location>
</feature>
<keyword evidence="3 8" id="KW-1133">Transmembrane helix</keyword>
<dbReference type="Ensembl" id="ENSMSIT00000040947.1">
    <property type="protein sequence ID" value="ENSMSIP00000032447.1"/>
    <property type="gene ID" value="ENSMSIG00000027207.1"/>
</dbReference>
<keyword evidence="4" id="KW-0297">G-protein coupled receptor</keyword>
<dbReference type="PANTHER" id="PTHR11334">
    <property type="entry name" value="MAS-RELATED G-PROTEIN COUPLED RECEPTOR"/>
    <property type="match status" value="1"/>
</dbReference>
<dbReference type="PANTHER" id="PTHR11334:SF66">
    <property type="entry name" value="MAS-RELATED G-PROTEIN COUPLED RECEPTOR MEMBER B1-RELATED"/>
    <property type="match status" value="1"/>
</dbReference>
<evidence type="ECO:0000256" key="1">
    <source>
        <dbReference type="ARBA" id="ARBA00004141"/>
    </source>
</evidence>
<comment type="subcellular location">
    <subcellularLocation>
        <location evidence="1">Membrane</location>
        <topology evidence="1">Multi-pass membrane protein</topology>
    </subcellularLocation>
</comment>
<dbReference type="AlphaFoldDB" id="A0A8C6I5Z3"/>
<reference evidence="9" key="1">
    <citation type="submission" date="2025-08" db="UniProtKB">
        <authorList>
            <consortium name="Ensembl"/>
        </authorList>
    </citation>
    <scope>IDENTIFICATION</scope>
</reference>